<evidence type="ECO:0000259" key="3">
    <source>
        <dbReference type="Pfam" id="PF03109"/>
    </source>
</evidence>
<organism evidence="4 5">
    <name type="scientific">Limihaloglobus sulfuriphilus</name>
    <dbReference type="NCBI Taxonomy" id="1851148"/>
    <lineage>
        <taxon>Bacteria</taxon>
        <taxon>Pseudomonadati</taxon>
        <taxon>Planctomycetota</taxon>
        <taxon>Phycisphaerae</taxon>
        <taxon>Sedimentisphaerales</taxon>
        <taxon>Sedimentisphaeraceae</taxon>
        <taxon>Limihaloglobus</taxon>
    </lineage>
</organism>
<dbReference type="PANTHER" id="PTHR10566">
    <property type="entry name" value="CHAPERONE-ACTIVITY OF BC1 COMPLEX CABC1 -RELATED"/>
    <property type="match status" value="1"/>
</dbReference>
<dbReference type="STRING" id="1851148.SMSP2_02740"/>
<reference evidence="5" key="1">
    <citation type="submission" date="2017-02" db="EMBL/GenBank/DDBJ databases">
        <title>Comparative genomics and description of representatives of a novel lineage of planctomycetes thriving in anoxic sediments.</title>
        <authorList>
            <person name="Spring S."/>
            <person name="Bunk B."/>
            <person name="Sproer C."/>
        </authorList>
    </citation>
    <scope>NUCLEOTIDE SEQUENCE [LARGE SCALE GENOMIC DNA]</scope>
    <source>
        <strain evidence="5">SM-Chi-D1</strain>
    </source>
</reference>
<dbReference type="CDD" id="cd05121">
    <property type="entry name" value="ABC1_ADCK3-like"/>
    <property type="match status" value="1"/>
</dbReference>
<keyword evidence="5" id="KW-1185">Reference proteome</keyword>
<accession>A0A1Q2MJ05</accession>
<evidence type="ECO:0000256" key="2">
    <source>
        <dbReference type="SAM" id="Phobius"/>
    </source>
</evidence>
<dbReference type="OrthoDB" id="9795390at2"/>
<evidence type="ECO:0000313" key="4">
    <source>
        <dbReference type="EMBL" id="AQQ72357.1"/>
    </source>
</evidence>
<keyword evidence="2" id="KW-1133">Transmembrane helix</keyword>
<feature type="transmembrane region" description="Helical" evidence="2">
    <location>
        <begin position="526"/>
        <end position="552"/>
    </location>
</feature>
<feature type="domain" description="ABC1 atypical kinase-like" evidence="3">
    <location>
        <begin position="98"/>
        <end position="341"/>
    </location>
</feature>
<comment type="similarity">
    <text evidence="1">Belongs to the protein kinase superfamily. ADCK protein kinase family.</text>
</comment>
<dbReference type="PANTHER" id="PTHR10566:SF113">
    <property type="entry name" value="PROTEIN ACTIVITY OF BC1 COMPLEX KINASE 7, CHLOROPLASTIC"/>
    <property type="match status" value="1"/>
</dbReference>
<dbReference type="RefSeq" id="WP_146684558.1">
    <property type="nucleotide sequence ID" value="NZ_CP019646.1"/>
</dbReference>
<dbReference type="InterPro" id="IPR004147">
    <property type="entry name" value="ABC1_dom"/>
</dbReference>
<dbReference type="Proteomes" id="UP000188181">
    <property type="component" value="Chromosome"/>
</dbReference>
<dbReference type="AlphaFoldDB" id="A0A1Q2MJ05"/>
<name>A0A1Q2MJ05_9BACT</name>
<sequence length="560" mass="63775">MFKNVKHTFRRLRRYRHITGVLMKYGLEEAAEAVRLRYRMRSKGKFSEEARNKIIHRSKPERFRMALEELGPTFIKFGQLLSTRPDLVPEGYIKELEKLQDKVSPVKAEAIFKELEHQLGGKVDEIFDEFDPEPIAAGSIAQVYRAVLPCGTPVVVKIRRPSIVETINTECEILEDIAGLLKVTMFGKDPIDPKKIVAEFTEAVSKEVNLETEKKNQLRFYRNFKDTPEIHIPKIYEDYCCEAVLTMEYIEGIKPSQLEMLNKAGLDPKLIAKRGCNFVMRQIFDLGFFHADPHPGNFFVIGDNVLAPIDYGQTAMLGSQDRELLKQLILSIIDNNADQLIRAFQRAELMPDDTDENVLRRDIEVILNTNYEMPLKDISIGQVIIQTFNVIRKHRLNTPPQFTLMLKSLMTIESFANTLDPQFDIIENIKPFAKKLASPFTDPKQMLKNLRSAANDISRMTSHLPDDMNTIISKVRQGDFQLKVHHEHLENLTNTLDKSSNRISFALITAALLVGSSMLISQDGHIFGILTLQTLGITGYIAAAAIGIWLIVSIIKSKDY</sequence>
<keyword evidence="4" id="KW-0830">Ubiquinone</keyword>
<dbReference type="Pfam" id="PF03109">
    <property type="entry name" value="ABC1"/>
    <property type="match status" value="1"/>
</dbReference>
<evidence type="ECO:0000313" key="5">
    <source>
        <dbReference type="Proteomes" id="UP000188181"/>
    </source>
</evidence>
<dbReference type="KEGG" id="pbas:SMSP2_02740"/>
<dbReference type="InterPro" id="IPR050154">
    <property type="entry name" value="UbiB_kinase"/>
</dbReference>
<dbReference type="InterPro" id="IPR011009">
    <property type="entry name" value="Kinase-like_dom_sf"/>
</dbReference>
<gene>
    <name evidence="4" type="primary">ubiB</name>
    <name evidence="4" type="ORF">SMSP2_02740</name>
</gene>
<dbReference type="EMBL" id="CP019646">
    <property type="protein sequence ID" value="AQQ72357.1"/>
    <property type="molecule type" value="Genomic_DNA"/>
</dbReference>
<dbReference type="SUPFAM" id="SSF56112">
    <property type="entry name" value="Protein kinase-like (PK-like)"/>
    <property type="match status" value="1"/>
</dbReference>
<keyword evidence="2" id="KW-0472">Membrane</keyword>
<proteinExistence type="inferred from homology"/>
<feature type="transmembrane region" description="Helical" evidence="2">
    <location>
        <begin position="503"/>
        <end position="520"/>
    </location>
</feature>
<keyword evidence="2" id="KW-0812">Transmembrane</keyword>
<protein>
    <submittedName>
        <fullName evidence="4">Putative ubiquinone biosynthesis protein UbiB</fullName>
    </submittedName>
</protein>
<evidence type="ECO:0000256" key="1">
    <source>
        <dbReference type="ARBA" id="ARBA00009670"/>
    </source>
</evidence>